<dbReference type="UniPathway" id="UPA00051">
    <property type="reaction ID" value="UER00465"/>
</dbReference>
<comment type="similarity">
    <text evidence="1 4">Belongs to the homoserine dehydrogenase family.</text>
</comment>
<evidence type="ECO:0000256" key="4">
    <source>
        <dbReference type="RuleBase" id="RU004171"/>
    </source>
</evidence>
<evidence type="ECO:0000256" key="2">
    <source>
        <dbReference type="ARBA" id="ARBA00013213"/>
    </source>
</evidence>
<dbReference type="SUPFAM" id="SSF55347">
    <property type="entry name" value="Glyceraldehyde-3-phosphate dehydrogenase-like, C-terminal domain"/>
    <property type="match status" value="1"/>
</dbReference>
<dbReference type="EMBL" id="CP003190">
    <property type="protein sequence ID" value="AGL85629.1"/>
    <property type="molecule type" value="Genomic_DNA"/>
</dbReference>
<keyword evidence="3 6" id="KW-0560">Oxidoreductase</keyword>
<evidence type="ECO:0000259" key="5">
    <source>
        <dbReference type="Pfam" id="PF00742"/>
    </source>
</evidence>
<dbReference type="GO" id="GO:0009088">
    <property type="term" value="P:threonine biosynthetic process"/>
    <property type="evidence" value="ECO:0007669"/>
    <property type="project" value="UniProtKB-UniPathway"/>
</dbReference>
<dbReference type="GO" id="GO:0004412">
    <property type="term" value="F:homoserine dehydrogenase activity"/>
    <property type="evidence" value="ECO:0007669"/>
    <property type="project" value="UniProtKB-EC"/>
</dbReference>
<name>A0A2C9EPT6_PSEPH</name>
<dbReference type="InterPro" id="IPR019811">
    <property type="entry name" value="HDH_CS"/>
</dbReference>
<dbReference type="Gene3D" id="3.30.360.10">
    <property type="entry name" value="Dihydrodipicolinate Reductase, domain 2"/>
    <property type="match status" value="1"/>
</dbReference>
<dbReference type="HOGENOM" id="CLU_009116_1_2_6"/>
<dbReference type="NCBIfam" id="NF004912">
    <property type="entry name" value="PRK06270.1"/>
    <property type="match status" value="1"/>
</dbReference>
<dbReference type="KEGG" id="pprc:PFLCHA0_c38630"/>
<dbReference type="InterPro" id="IPR001342">
    <property type="entry name" value="HDH_cat"/>
</dbReference>
<protein>
    <recommendedName>
        <fullName evidence="2">homoserine dehydrogenase</fullName>
        <ecNumber evidence="2">1.1.1.3</ecNumber>
    </recommendedName>
</protein>
<dbReference type="InterPro" id="IPR036291">
    <property type="entry name" value="NAD(P)-bd_dom_sf"/>
</dbReference>
<reference evidence="7" key="1">
    <citation type="journal article" date="2014" name="Genome Announc.">
        <title>Full-genome sequence of the plant growth-promoting bacterium Pseudomonas protegens CHA0.</title>
        <authorList>
            <person name="Jousset A."/>
            <person name="Schuldes J."/>
            <person name="Keel C."/>
            <person name="Maurhofer M."/>
            <person name="Daniel R."/>
            <person name="Scheu S."/>
            <person name="Thuermer A."/>
        </authorList>
    </citation>
    <scope>NUCLEOTIDE SEQUENCE [LARGE SCALE GENOMIC DNA]</scope>
    <source>
        <strain evidence="7">DSM 19095 / LMG 27888 / CFBP 6595 / CHA0</strain>
    </source>
</reference>
<evidence type="ECO:0000256" key="1">
    <source>
        <dbReference type="ARBA" id="ARBA00006753"/>
    </source>
</evidence>
<dbReference type="UniPathway" id="UPA00050">
    <property type="reaction ID" value="UER00063"/>
</dbReference>
<evidence type="ECO:0000313" key="6">
    <source>
        <dbReference type="EMBL" id="AGL85629.1"/>
    </source>
</evidence>
<dbReference type="Pfam" id="PF00742">
    <property type="entry name" value="Homoserine_dh"/>
    <property type="match status" value="1"/>
</dbReference>
<dbReference type="AlphaFoldDB" id="A0A2C9EPT6"/>
<dbReference type="PROSITE" id="PS01042">
    <property type="entry name" value="HOMOSER_DHGENASE"/>
    <property type="match status" value="1"/>
</dbReference>
<dbReference type="NCBIfam" id="NF004976">
    <property type="entry name" value="PRK06349.1"/>
    <property type="match status" value="1"/>
</dbReference>
<evidence type="ECO:0000313" key="7">
    <source>
        <dbReference type="Proteomes" id="UP000013940"/>
    </source>
</evidence>
<dbReference type="EC" id="1.1.1.3" evidence="2"/>
<dbReference type="PANTHER" id="PTHR43331:SF1">
    <property type="entry name" value="HOMOSERINE DEHYDROGENASE"/>
    <property type="match status" value="1"/>
</dbReference>
<dbReference type="SUPFAM" id="SSF51735">
    <property type="entry name" value="NAD(P)-binding Rossmann-fold domains"/>
    <property type="match status" value="1"/>
</dbReference>
<dbReference type="Gene3D" id="3.40.50.720">
    <property type="entry name" value="NAD(P)-binding Rossmann-like Domain"/>
    <property type="match status" value="1"/>
</dbReference>
<accession>A0A2C9EPT6</accession>
<dbReference type="eggNOG" id="COG0460">
    <property type="taxonomic scope" value="Bacteria"/>
</dbReference>
<organism evidence="6 7">
    <name type="scientific">Pseudomonas protegens (strain DSM 19095 / LMG 27888 / CFBP 6595 / CHA0)</name>
    <dbReference type="NCBI Taxonomy" id="1124983"/>
    <lineage>
        <taxon>Bacteria</taxon>
        <taxon>Pseudomonadati</taxon>
        <taxon>Pseudomonadota</taxon>
        <taxon>Gammaproteobacteria</taxon>
        <taxon>Pseudomonadales</taxon>
        <taxon>Pseudomonadaceae</taxon>
        <taxon>Pseudomonas</taxon>
    </lineage>
</organism>
<sequence length="436" mass="45474">MEPCVVSCWTAPPGLASPAEPGAAFGSGYRGSLGCGFCVASACERSLRQWSPALGKMLSKYSKTAYFTARSRPLTLCPSASQPGWNTTKMTEYNIALVGFGGVNRALAQLIAERNQTWKKQLGFSLKIVGISDLFLGSIVAPQGLDAGLLSKLPATKGALAQLPGGQVEALNEQVIKDSGADIIAEATFTNPVDGEPASTFCRWALEQGKHVVTTNKGPIALHSAELKALAQRNLAAFEYEGAVMSGTPVIRMAKQSLAGSGLLGFEGILNGTSNFVLTRMEAGLGFAEAVAEAQALGYAEADPSADVEGFDVRLKVVILANELLDAQLTVSDVSCRGISGLTAKDLEQARAEGARWKLIGSAQRLADGSLQASVEPRLLPLAHPLAGIGGAINAVSFNTELLGAVTVSGPGAGRIETAFALLSDIIHIHQSRLAR</sequence>
<dbReference type="Proteomes" id="UP000013940">
    <property type="component" value="Chromosome"/>
</dbReference>
<proteinExistence type="inferred from homology"/>
<gene>
    <name evidence="6" type="primary">hom2</name>
    <name evidence="6" type="ORF">PFLCHA0_c38630</name>
</gene>
<feature type="domain" description="Homoserine dehydrogenase catalytic" evidence="5">
    <location>
        <begin position="249"/>
        <end position="427"/>
    </location>
</feature>
<dbReference type="PANTHER" id="PTHR43331">
    <property type="entry name" value="HOMOSERINE DEHYDROGENASE"/>
    <property type="match status" value="1"/>
</dbReference>
<dbReference type="FunFam" id="3.30.360.10:FF:000005">
    <property type="entry name" value="Homoserine dehydrogenase"/>
    <property type="match status" value="1"/>
</dbReference>
<evidence type="ECO:0000256" key="3">
    <source>
        <dbReference type="ARBA" id="ARBA00023002"/>
    </source>
</evidence>